<gene>
    <name evidence="2" type="ORF">GCM10009737_03970</name>
</gene>
<proteinExistence type="predicted"/>
<name>A0ABP5A822_9ACTN</name>
<organism evidence="2 3">
    <name type="scientific">Nocardioides lentus</name>
    <dbReference type="NCBI Taxonomy" id="338077"/>
    <lineage>
        <taxon>Bacteria</taxon>
        <taxon>Bacillati</taxon>
        <taxon>Actinomycetota</taxon>
        <taxon>Actinomycetes</taxon>
        <taxon>Propionibacteriales</taxon>
        <taxon>Nocardioidaceae</taxon>
        <taxon>Nocardioides</taxon>
    </lineage>
</organism>
<evidence type="ECO:0000313" key="3">
    <source>
        <dbReference type="Proteomes" id="UP001501612"/>
    </source>
</evidence>
<reference evidence="3" key="1">
    <citation type="journal article" date="2019" name="Int. J. Syst. Evol. Microbiol.">
        <title>The Global Catalogue of Microorganisms (GCM) 10K type strain sequencing project: providing services to taxonomists for standard genome sequencing and annotation.</title>
        <authorList>
            <consortium name="The Broad Institute Genomics Platform"/>
            <consortium name="The Broad Institute Genome Sequencing Center for Infectious Disease"/>
            <person name="Wu L."/>
            <person name="Ma J."/>
        </authorList>
    </citation>
    <scope>NUCLEOTIDE SEQUENCE [LARGE SCALE GENOMIC DNA]</scope>
    <source>
        <strain evidence="3">JCM 14046</strain>
    </source>
</reference>
<dbReference type="InterPro" id="IPR008984">
    <property type="entry name" value="SMAD_FHA_dom_sf"/>
</dbReference>
<feature type="region of interest" description="Disordered" evidence="1">
    <location>
        <begin position="257"/>
        <end position="284"/>
    </location>
</feature>
<dbReference type="Proteomes" id="UP001501612">
    <property type="component" value="Unassembled WGS sequence"/>
</dbReference>
<dbReference type="CDD" id="cd00060">
    <property type="entry name" value="FHA"/>
    <property type="match status" value="1"/>
</dbReference>
<protein>
    <recommendedName>
        <fullName evidence="4">FHA domain-containing protein</fullName>
    </recommendedName>
</protein>
<dbReference type="Gene3D" id="2.60.200.20">
    <property type="match status" value="1"/>
</dbReference>
<dbReference type="EMBL" id="BAAAMY010000001">
    <property type="protein sequence ID" value="GAA1906418.1"/>
    <property type="molecule type" value="Genomic_DNA"/>
</dbReference>
<accession>A0ABP5A822</accession>
<evidence type="ECO:0000256" key="1">
    <source>
        <dbReference type="SAM" id="MobiDB-lite"/>
    </source>
</evidence>
<sequence length="284" mass="31374">MRTTVSADLRFTLERDGQPDVEGRLTGSGNRLVLEVDTPEAFAGARDAPAVRGFARALAERHVQVRVVSGGQHLITVGDVRAPWWQRRLTGSRRIRMGSLRGALTAARARTGGQQQALPDLSMLPPATVWPPAPTFLRRRRRHPTTTHDPGRGGEARLFLVEADVLGDRRAPTYWLVDGARIGSGEDCEIRLPGLAEVHSRLVHDEDDEWVVEAVGGTTRVHGTPVMRHILRTGTGISVGPHRLSFFREEYADHGRPYGGRIGGELGRQRPQEPPERQERGTQT</sequence>
<keyword evidence="3" id="KW-1185">Reference proteome</keyword>
<evidence type="ECO:0008006" key="4">
    <source>
        <dbReference type="Google" id="ProtNLM"/>
    </source>
</evidence>
<comment type="caution">
    <text evidence="2">The sequence shown here is derived from an EMBL/GenBank/DDBJ whole genome shotgun (WGS) entry which is preliminary data.</text>
</comment>
<dbReference type="RefSeq" id="WP_344002951.1">
    <property type="nucleotide sequence ID" value="NZ_BAAAMY010000001.1"/>
</dbReference>
<evidence type="ECO:0000313" key="2">
    <source>
        <dbReference type="EMBL" id="GAA1906418.1"/>
    </source>
</evidence>
<dbReference type="SUPFAM" id="SSF49879">
    <property type="entry name" value="SMAD/FHA domain"/>
    <property type="match status" value="1"/>
</dbReference>
<feature type="compositionally biased region" description="Gly residues" evidence="1">
    <location>
        <begin position="257"/>
        <end position="266"/>
    </location>
</feature>
<feature type="compositionally biased region" description="Basic and acidic residues" evidence="1">
    <location>
        <begin position="267"/>
        <end position="284"/>
    </location>
</feature>